<comment type="caution">
    <text evidence="2">The sequence shown here is derived from an EMBL/GenBank/DDBJ whole genome shotgun (WGS) entry which is preliminary data.</text>
</comment>
<dbReference type="EMBL" id="RCMK01004658">
    <property type="protein sequence ID" value="KAG2871013.1"/>
    <property type="molecule type" value="Genomic_DNA"/>
</dbReference>
<proteinExistence type="predicted"/>
<evidence type="ECO:0000313" key="2">
    <source>
        <dbReference type="EMBL" id="KAG2871013.1"/>
    </source>
</evidence>
<name>A0A8T1A7J0_9STRA</name>
<evidence type="ECO:0000313" key="3">
    <source>
        <dbReference type="Proteomes" id="UP000736787"/>
    </source>
</evidence>
<keyword evidence="1" id="KW-0732">Signal</keyword>
<protein>
    <recommendedName>
        <fullName evidence="4">Secreted protein</fullName>
    </recommendedName>
</protein>
<evidence type="ECO:0008006" key="4">
    <source>
        <dbReference type="Google" id="ProtNLM"/>
    </source>
</evidence>
<dbReference type="Proteomes" id="UP000736787">
    <property type="component" value="Unassembled WGS sequence"/>
</dbReference>
<feature type="chain" id="PRO_5035947776" description="Secreted protein" evidence="1">
    <location>
        <begin position="31"/>
        <end position="83"/>
    </location>
</feature>
<feature type="signal peptide" evidence="1">
    <location>
        <begin position="1"/>
        <end position="30"/>
    </location>
</feature>
<organism evidence="2 3">
    <name type="scientific">Phytophthora cactorum</name>
    <dbReference type="NCBI Taxonomy" id="29920"/>
    <lineage>
        <taxon>Eukaryota</taxon>
        <taxon>Sar</taxon>
        <taxon>Stramenopiles</taxon>
        <taxon>Oomycota</taxon>
        <taxon>Peronosporomycetes</taxon>
        <taxon>Peronosporales</taxon>
        <taxon>Peronosporaceae</taxon>
        <taxon>Phytophthora</taxon>
    </lineage>
</organism>
<dbReference type="AlphaFoldDB" id="A0A8T1A7J0"/>
<gene>
    <name evidence="2" type="ORF">PC117_g28361</name>
</gene>
<sequence length="83" mass="9355">MRLLRLLLPLRAPLLTFMSRLLQPLVRSCAQLPTCRRPALAAESARRLATPSHAVMAIWQRMCQVISVNDVWAILPEGNLKLP</sequence>
<evidence type="ECO:0000256" key="1">
    <source>
        <dbReference type="SAM" id="SignalP"/>
    </source>
</evidence>
<reference evidence="2" key="1">
    <citation type="submission" date="2018-10" db="EMBL/GenBank/DDBJ databases">
        <title>Effector identification in a new, highly contiguous assembly of the strawberry crown rot pathogen Phytophthora cactorum.</title>
        <authorList>
            <person name="Armitage A.D."/>
            <person name="Nellist C.F."/>
            <person name="Bates H."/>
            <person name="Vickerstaff R.J."/>
            <person name="Harrison R.J."/>
        </authorList>
    </citation>
    <scope>NUCLEOTIDE SEQUENCE</scope>
    <source>
        <strain evidence="2">4040</strain>
    </source>
</reference>
<accession>A0A8T1A7J0</accession>